<dbReference type="EMBL" id="CAADRA010005153">
    <property type="protein sequence ID" value="VFT86113.1"/>
    <property type="molecule type" value="Genomic_DNA"/>
</dbReference>
<dbReference type="Proteomes" id="UP000332933">
    <property type="component" value="Unassembled WGS sequence"/>
</dbReference>
<proteinExistence type="predicted"/>
<gene>
    <name evidence="2" type="primary">Aste57867_9230</name>
    <name evidence="1" type="ORF">As57867_009194</name>
    <name evidence="2" type="ORF">ASTE57867_9230</name>
</gene>
<reference evidence="1" key="2">
    <citation type="submission" date="2019-06" db="EMBL/GenBank/DDBJ databases">
        <title>Genomics analysis of Aphanomyces spp. identifies a new class of oomycete effector associated with host adaptation.</title>
        <authorList>
            <person name="Gaulin E."/>
        </authorList>
    </citation>
    <scope>NUCLEOTIDE SEQUENCE</scope>
    <source>
        <strain evidence="1">CBS 578.67</strain>
    </source>
</reference>
<dbReference type="InterPro" id="IPR036259">
    <property type="entry name" value="MFS_trans_sf"/>
</dbReference>
<dbReference type="Gene3D" id="1.20.1250.20">
    <property type="entry name" value="MFS general substrate transporter like domains"/>
    <property type="match status" value="1"/>
</dbReference>
<accession>A0A485KMJ5</accession>
<dbReference type="AlphaFoldDB" id="A0A485KMJ5"/>
<dbReference type="EMBL" id="VJMH01005132">
    <property type="protein sequence ID" value="KAF0700221.1"/>
    <property type="molecule type" value="Genomic_DNA"/>
</dbReference>
<keyword evidence="3" id="KW-1185">Reference proteome</keyword>
<reference evidence="2 3" key="1">
    <citation type="submission" date="2019-03" db="EMBL/GenBank/DDBJ databases">
        <authorList>
            <person name="Gaulin E."/>
            <person name="Dumas B."/>
        </authorList>
    </citation>
    <scope>NUCLEOTIDE SEQUENCE [LARGE SCALE GENOMIC DNA]</scope>
    <source>
        <strain evidence="2">CBS 568.67</strain>
    </source>
</reference>
<name>A0A485KMJ5_9STRA</name>
<dbReference type="SUPFAM" id="SSF103473">
    <property type="entry name" value="MFS general substrate transporter"/>
    <property type="match status" value="1"/>
</dbReference>
<evidence type="ECO:0000313" key="1">
    <source>
        <dbReference type="EMBL" id="KAF0700221.1"/>
    </source>
</evidence>
<organism evidence="2 3">
    <name type="scientific">Aphanomyces stellatus</name>
    <dbReference type="NCBI Taxonomy" id="120398"/>
    <lineage>
        <taxon>Eukaryota</taxon>
        <taxon>Sar</taxon>
        <taxon>Stramenopiles</taxon>
        <taxon>Oomycota</taxon>
        <taxon>Saprolegniomycetes</taxon>
        <taxon>Saprolegniales</taxon>
        <taxon>Verrucalvaceae</taxon>
        <taxon>Aphanomyces</taxon>
    </lineage>
</organism>
<evidence type="ECO:0000313" key="3">
    <source>
        <dbReference type="Proteomes" id="UP000332933"/>
    </source>
</evidence>
<evidence type="ECO:0000313" key="2">
    <source>
        <dbReference type="EMBL" id="VFT86113.1"/>
    </source>
</evidence>
<sequence>MTNIGYVWCILACFGAVPALAAVFWRLRIPEAPGSRPTCLESARQAGAMPTNSWMAVSFLAQITVNLATTKNIPRCVSTHFSQWANLKVLIGCAACWCFLDIGYYSTLLNTPVVLSILGYTTKDNQKVFYGLWDRAVGTALINLAGMVSGYWFSVFFV</sequence>
<protein>
    <submittedName>
        <fullName evidence="2">Aste57867_9230 protein</fullName>
    </submittedName>
</protein>